<dbReference type="PANTHER" id="PTHR43464">
    <property type="entry name" value="METHYLTRANSFERASE"/>
    <property type="match status" value="1"/>
</dbReference>
<dbReference type="Pfam" id="PF08241">
    <property type="entry name" value="Methyltransf_11"/>
    <property type="match status" value="1"/>
</dbReference>
<evidence type="ECO:0000259" key="1">
    <source>
        <dbReference type="Pfam" id="PF08241"/>
    </source>
</evidence>
<reference evidence="2 3" key="1">
    <citation type="submission" date="2024-02" db="EMBL/GenBank/DDBJ databases">
        <authorList>
            <person name="Chen Y."/>
            <person name="Shah S."/>
            <person name="Dougan E. K."/>
            <person name="Thang M."/>
            <person name="Chan C."/>
        </authorList>
    </citation>
    <scope>NUCLEOTIDE SEQUENCE [LARGE SCALE GENOMIC DNA]</scope>
</reference>
<dbReference type="InterPro" id="IPR029063">
    <property type="entry name" value="SAM-dependent_MTases_sf"/>
</dbReference>
<dbReference type="SUPFAM" id="SSF53335">
    <property type="entry name" value="S-adenosyl-L-methionine-dependent methyltransferases"/>
    <property type="match status" value="1"/>
</dbReference>
<dbReference type="PANTHER" id="PTHR43464:SF93">
    <property type="entry name" value="METHYLTRANSFERASE DOMAIN-CONTAINING PROTEIN"/>
    <property type="match status" value="1"/>
</dbReference>
<keyword evidence="2" id="KW-0808">Transferase</keyword>
<evidence type="ECO:0000313" key="3">
    <source>
        <dbReference type="Proteomes" id="UP001642464"/>
    </source>
</evidence>
<sequence length="242" mass="26795">MSEWLRREKWVGFYEGSYAPHLKSDGTDAAEGTEPSEKLPWRSHAPASQLLAFLDTSVLSLSKMRALELGCGTGENLVALAQVFDFVCGVDIVQEAVKISEAALKQALIPASTAQVICADIFQLSPDVRLVDQGSWQFDFVFDCQCFHCLYQVDGRAAAHVIAKLLAPGGYLLMLTGNSEEEAARGPVQLSREEVLHAFDGTGLICKELSSTRFDWTDTYRRQDFKDPPLAWCSLWMKPELG</sequence>
<comment type="caution">
    <text evidence="2">The sequence shown here is derived from an EMBL/GenBank/DDBJ whole genome shotgun (WGS) entry which is preliminary data.</text>
</comment>
<keyword evidence="2" id="KW-0489">Methyltransferase</keyword>
<protein>
    <submittedName>
        <fullName evidence="2">Probable thiol methyltransferase 2 (Protein HARMLESS TO OZONE LAYER 3) (AtHOL3)</fullName>
    </submittedName>
</protein>
<dbReference type="InterPro" id="IPR013216">
    <property type="entry name" value="Methyltransf_11"/>
</dbReference>
<dbReference type="EMBL" id="CAXAMM010003936">
    <property type="protein sequence ID" value="CAK9001745.1"/>
    <property type="molecule type" value="Genomic_DNA"/>
</dbReference>
<dbReference type="CDD" id="cd02440">
    <property type="entry name" value="AdoMet_MTases"/>
    <property type="match status" value="1"/>
</dbReference>
<dbReference type="Gene3D" id="3.40.50.150">
    <property type="entry name" value="Vaccinia Virus protein VP39"/>
    <property type="match status" value="1"/>
</dbReference>
<evidence type="ECO:0000313" key="2">
    <source>
        <dbReference type="EMBL" id="CAK9001745.1"/>
    </source>
</evidence>
<dbReference type="GO" id="GO:0008168">
    <property type="term" value="F:methyltransferase activity"/>
    <property type="evidence" value="ECO:0007669"/>
    <property type="project" value="UniProtKB-KW"/>
</dbReference>
<organism evidence="2 3">
    <name type="scientific">Durusdinium trenchii</name>
    <dbReference type="NCBI Taxonomy" id="1381693"/>
    <lineage>
        <taxon>Eukaryota</taxon>
        <taxon>Sar</taxon>
        <taxon>Alveolata</taxon>
        <taxon>Dinophyceae</taxon>
        <taxon>Suessiales</taxon>
        <taxon>Symbiodiniaceae</taxon>
        <taxon>Durusdinium</taxon>
    </lineage>
</organism>
<name>A0ABP0IGK9_9DINO</name>
<keyword evidence="3" id="KW-1185">Reference proteome</keyword>
<accession>A0ABP0IGK9</accession>
<feature type="domain" description="Methyltransferase type 11" evidence="1">
    <location>
        <begin position="67"/>
        <end position="173"/>
    </location>
</feature>
<dbReference type="Proteomes" id="UP001642464">
    <property type="component" value="Unassembled WGS sequence"/>
</dbReference>
<proteinExistence type="predicted"/>
<dbReference type="GO" id="GO:0032259">
    <property type="term" value="P:methylation"/>
    <property type="evidence" value="ECO:0007669"/>
    <property type="project" value="UniProtKB-KW"/>
</dbReference>
<gene>
    <name evidence="2" type="ORF">SCF082_LOCUS7064</name>
</gene>